<reference evidence="1 2" key="1">
    <citation type="submission" date="2019-01" db="EMBL/GenBank/DDBJ databases">
        <title>Filimonas sp. strain TTM-71.</title>
        <authorList>
            <person name="Chen W.-M."/>
        </authorList>
    </citation>
    <scope>NUCLEOTIDE SEQUENCE [LARGE SCALE GENOMIC DNA]</scope>
    <source>
        <strain evidence="1 2">TTM-71</strain>
    </source>
</reference>
<proteinExistence type="predicted"/>
<dbReference type="AlphaFoldDB" id="A0A4Q1D207"/>
<gene>
    <name evidence="1" type="ORF">ESB13_23075</name>
</gene>
<dbReference type="Proteomes" id="UP000290545">
    <property type="component" value="Unassembled WGS sequence"/>
</dbReference>
<dbReference type="RefSeq" id="WP_129006328.1">
    <property type="nucleotide sequence ID" value="NZ_SDHZ01000005.1"/>
</dbReference>
<name>A0A4Q1D207_9BACT</name>
<comment type="caution">
    <text evidence="1">The sequence shown here is derived from an EMBL/GenBank/DDBJ whole genome shotgun (WGS) entry which is preliminary data.</text>
</comment>
<accession>A0A4Q1D207</accession>
<keyword evidence="2" id="KW-1185">Reference proteome</keyword>
<evidence type="ECO:0000313" key="1">
    <source>
        <dbReference type="EMBL" id="RXK81039.1"/>
    </source>
</evidence>
<sequence>MEKKKPDVDVIEKVLDACYKANPDALFVMSLMHQYEERGSLSKKQLQGLFEKAKKVRDLPPNLLATLEARILKMPTRNKALPDLEKVKAAPFTKDAHAGALINDILTRYPQHKRVLFLKSRYDNNEVLSPSEVSELEKFGKILLK</sequence>
<organism evidence="1 2">
    <name type="scientific">Filimonas effusa</name>
    <dbReference type="NCBI Taxonomy" id="2508721"/>
    <lineage>
        <taxon>Bacteria</taxon>
        <taxon>Pseudomonadati</taxon>
        <taxon>Bacteroidota</taxon>
        <taxon>Chitinophagia</taxon>
        <taxon>Chitinophagales</taxon>
        <taxon>Chitinophagaceae</taxon>
        <taxon>Filimonas</taxon>
    </lineage>
</organism>
<evidence type="ECO:0000313" key="2">
    <source>
        <dbReference type="Proteomes" id="UP000290545"/>
    </source>
</evidence>
<dbReference type="EMBL" id="SDHZ01000005">
    <property type="protein sequence ID" value="RXK81039.1"/>
    <property type="molecule type" value="Genomic_DNA"/>
</dbReference>
<dbReference type="OrthoDB" id="672320at2"/>
<protein>
    <submittedName>
        <fullName evidence="1">Uncharacterized protein</fullName>
    </submittedName>
</protein>